<evidence type="ECO:0000313" key="2">
    <source>
        <dbReference type="Proteomes" id="UP001148834"/>
    </source>
</evidence>
<dbReference type="GO" id="GO:0006950">
    <property type="term" value="P:response to stress"/>
    <property type="evidence" value="ECO:0007669"/>
    <property type="project" value="TreeGrafter"/>
</dbReference>
<dbReference type="GO" id="GO:0003700">
    <property type="term" value="F:DNA-binding transcription factor activity"/>
    <property type="evidence" value="ECO:0007669"/>
    <property type="project" value="InterPro"/>
</dbReference>
<dbReference type="SUPFAM" id="SSF46785">
    <property type="entry name" value="Winged helix' DNA-binding domain"/>
    <property type="match status" value="1"/>
</dbReference>
<comment type="caution">
    <text evidence="1">The sequence shown here is derived from an EMBL/GenBank/DDBJ whole genome shotgun (WGS) entry which is preliminary data.</text>
</comment>
<accession>A0A6L7B6V6</accession>
<dbReference type="InterPro" id="IPR039422">
    <property type="entry name" value="MarR/SlyA-like"/>
</dbReference>
<dbReference type="Gene3D" id="1.10.10.10">
    <property type="entry name" value="Winged helix-like DNA-binding domain superfamily/Winged helix DNA-binding domain"/>
    <property type="match status" value="1"/>
</dbReference>
<evidence type="ECO:0000313" key="1">
    <source>
        <dbReference type="EMBL" id="MDD2167981.1"/>
    </source>
</evidence>
<dbReference type="EMBL" id="JAODIR010000019">
    <property type="protein sequence ID" value="MDD2167981.1"/>
    <property type="molecule type" value="Genomic_DNA"/>
</dbReference>
<reference evidence="1" key="1">
    <citation type="submission" date="2022-09" db="EMBL/GenBank/DDBJ databases">
        <title>Molecular characterization of Glaesserella parasuis strains circulating in commercial swine farms using whole-genome sequencing.</title>
        <authorList>
            <person name="Mugabi R."/>
            <person name="Clavijo M."/>
            <person name="Li G."/>
        </authorList>
    </citation>
    <scope>NUCLEOTIDE SEQUENCE</scope>
    <source>
        <strain evidence="1">0435-53</strain>
    </source>
</reference>
<name>A0A6L7B6V6_GLAPU</name>
<dbReference type="RefSeq" id="WP_005714222.1">
    <property type="nucleotide sequence ID" value="NZ_CP009237.1"/>
</dbReference>
<dbReference type="Proteomes" id="UP001148834">
    <property type="component" value="Unassembled WGS sequence"/>
</dbReference>
<gene>
    <name evidence="1" type="ORF">N5925_05035</name>
</gene>
<protein>
    <submittedName>
        <fullName evidence="1">MarR family transcriptional regulator</fullName>
    </submittedName>
</protein>
<dbReference type="PANTHER" id="PTHR33164:SF89">
    <property type="entry name" value="MARR FAMILY REGULATORY PROTEIN"/>
    <property type="match status" value="1"/>
</dbReference>
<dbReference type="SMART" id="SM00347">
    <property type="entry name" value="HTH_MARR"/>
    <property type="match status" value="1"/>
</dbReference>
<dbReference type="InterPro" id="IPR036388">
    <property type="entry name" value="WH-like_DNA-bd_sf"/>
</dbReference>
<sequence>MPPFDKLVELAAQLSSIYASVAKQHQLTLNELHFLYSIGRYGATSPTAIGDKWSLPKQTVTSVCKQLDQKGFLAFLPDENDKRSKLIALSASGKIFIDPIIARLTEAELQVSQQFGMEKFEQLLDDTEMVLNQLATQLNTI</sequence>
<dbReference type="KEGG" id="hpak:JT17_07680"/>
<dbReference type="InterPro" id="IPR000835">
    <property type="entry name" value="HTH_MarR-typ"/>
</dbReference>
<dbReference type="InterPro" id="IPR036390">
    <property type="entry name" value="WH_DNA-bd_sf"/>
</dbReference>
<organism evidence="1 2">
    <name type="scientific">Glaesserella parasuis</name>
    <name type="common">Haemophilus parasuis</name>
    <dbReference type="NCBI Taxonomy" id="738"/>
    <lineage>
        <taxon>Bacteria</taxon>
        <taxon>Pseudomonadati</taxon>
        <taxon>Pseudomonadota</taxon>
        <taxon>Gammaproteobacteria</taxon>
        <taxon>Pasteurellales</taxon>
        <taxon>Pasteurellaceae</taxon>
        <taxon>Glaesserella</taxon>
    </lineage>
</organism>
<proteinExistence type="predicted"/>
<dbReference type="PANTHER" id="PTHR33164">
    <property type="entry name" value="TRANSCRIPTIONAL REGULATOR, MARR FAMILY"/>
    <property type="match status" value="1"/>
</dbReference>
<dbReference type="AlphaFoldDB" id="A0A6L7B6V6"/>
<dbReference type="Pfam" id="PF01047">
    <property type="entry name" value="MarR"/>
    <property type="match status" value="1"/>
</dbReference>
<dbReference type="PROSITE" id="PS50995">
    <property type="entry name" value="HTH_MARR_2"/>
    <property type="match status" value="1"/>
</dbReference>